<sequence>MNAFLFVVSELYILAELWSLNQINLNE</sequence>
<reference evidence="1" key="1">
    <citation type="submission" date="2014-09" db="EMBL/GenBank/DDBJ databases">
        <authorList>
            <person name="Magalhaes I.L.F."/>
            <person name="Oliveira U."/>
            <person name="Santos F.R."/>
            <person name="Vidigal T.H.D.A."/>
            <person name="Brescovit A.D."/>
            <person name="Santos A.J."/>
        </authorList>
    </citation>
    <scope>NUCLEOTIDE SEQUENCE</scope>
    <source>
        <tissue evidence="1">Shoot tissue taken approximately 20 cm above the soil surface</tissue>
    </source>
</reference>
<reference evidence="1" key="2">
    <citation type="journal article" date="2015" name="Data Brief">
        <title>Shoot transcriptome of the giant reed, Arundo donax.</title>
        <authorList>
            <person name="Barrero R.A."/>
            <person name="Guerrero F.D."/>
            <person name="Moolhuijzen P."/>
            <person name="Goolsby J.A."/>
            <person name="Tidwell J."/>
            <person name="Bellgard S.E."/>
            <person name="Bellgard M.I."/>
        </authorList>
    </citation>
    <scope>NUCLEOTIDE SEQUENCE</scope>
    <source>
        <tissue evidence="1">Shoot tissue taken approximately 20 cm above the soil surface</tissue>
    </source>
</reference>
<name>A0A0A8Z8J6_ARUDO</name>
<dbReference type="AlphaFoldDB" id="A0A0A8Z8J6"/>
<accession>A0A0A8Z8J6</accession>
<dbReference type="EMBL" id="GBRH01266718">
    <property type="protein sequence ID" value="JAD31177.1"/>
    <property type="molecule type" value="Transcribed_RNA"/>
</dbReference>
<evidence type="ECO:0000313" key="1">
    <source>
        <dbReference type="EMBL" id="JAD31177.1"/>
    </source>
</evidence>
<organism evidence="1">
    <name type="scientific">Arundo donax</name>
    <name type="common">Giant reed</name>
    <name type="synonym">Donax arundinaceus</name>
    <dbReference type="NCBI Taxonomy" id="35708"/>
    <lineage>
        <taxon>Eukaryota</taxon>
        <taxon>Viridiplantae</taxon>
        <taxon>Streptophyta</taxon>
        <taxon>Embryophyta</taxon>
        <taxon>Tracheophyta</taxon>
        <taxon>Spermatophyta</taxon>
        <taxon>Magnoliopsida</taxon>
        <taxon>Liliopsida</taxon>
        <taxon>Poales</taxon>
        <taxon>Poaceae</taxon>
        <taxon>PACMAD clade</taxon>
        <taxon>Arundinoideae</taxon>
        <taxon>Arundineae</taxon>
        <taxon>Arundo</taxon>
    </lineage>
</organism>
<protein>
    <submittedName>
        <fullName evidence="1">Rpl20</fullName>
    </submittedName>
</protein>
<proteinExistence type="predicted"/>